<dbReference type="InterPro" id="IPR003825">
    <property type="entry name" value="Colicin-V_CvpA"/>
</dbReference>
<reference evidence="6 8" key="1">
    <citation type="submission" date="2019-09" db="EMBL/GenBank/DDBJ databases">
        <title>Draft genome sequence assemblies of isolates from the urinary tract.</title>
        <authorList>
            <person name="Mores C.R."/>
            <person name="Putonti C."/>
            <person name="Wolfe A.J."/>
        </authorList>
    </citation>
    <scope>NUCLEOTIDE SEQUENCE [LARGE SCALE GENOMIC DNA]</scope>
    <source>
        <strain evidence="6 8">UMB246</strain>
    </source>
</reference>
<evidence type="ECO:0000256" key="2">
    <source>
        <dbReference type="ARBA" id="ARBA00022692"/>
    </source>
</evidence>
<comment type="caution">
    <text evidence="6">The sequence shown here is derived from an EMBL/GenBank/DDBJ whole genome shotgun (WGS) entry which is preliminary data.</text>
</comment>
<evidence type="ECO:0000256" key="3">
    <source>
        <dbReference type="ARBA" id="ARBA00022989"/>
    </source>
</evidence>
<dbReference type="RefSeq" id="WP_006587771.1">
    <property type="nucleotide sequence ID" value="NZ_CATOUV010000001.1"/>
</dbReference>
<organism evidence="6 8">
    <name type="scientific">Lactobacillus jensenii</name>
    <dbReference type="NCBI Taxonomy" id="109790"/>
    <lineage>
        <taxon>Bacteria</taxon>
        <taxon>Bacillati</taxon>
        <taxon>Bacillota</taxon>
        <taxon>Bacilli</taxon>
        <taxon>Lactobacillales</taxon>
        <taxon>Lactobacillaceae</taxon>
        <taxon>Lactobacillus</taxon>
    </lineage>
</organism>
<keyword evidence="4 5" id="KW-0472">Membrane</keyword>
<protein>
    <submittedName>
        <fullName evidence="6">CvpA family protein</fullName>
    </submittedName>
</protein>
<dbReference type="Proteomes" id="UP001385848">
    <property type="component" value="Unassembled WGS sequence"/>
</dbReference>
<dbReference type="KEGG" id="lje:BUE77_07775"/>
<dbReference type="OrthoDB" id="2318807at2"/>
<keyword evidence="3 5" id="KW-1133">Transmembrane helix</keyword>
<dbReference type="PANTHER" id="PTHR37306:SF1">
    <property type="entry name" value="COLICIN V PRODUCTION PROTEIN"/>
    <property type="match status" value="1"/>
</dbReference>
<dbReference type="GO" id="GO:0009403">
    <property type="term" value="P:toxin biosynthetic process"/>
    <property type="evidence" value="ECO:0007669"/>
    <property type="project" value="InterPro"/>
</dbReference>
<dbReference type="EMBL" id="VYWW01000036">
    <property type="protein sequence ID" value="KAA9320938.1"/>
    <property type="molecule type" value="Genomic_DNA"/>
</dbReference>
<dbReference type="Pfam" id="PF02674">
    <property type="entry name" value="Colicin_V"/>
    <property type="match status" value="1"/>
</dbReference>
<gene>
    <name evidence="7" type="ORF">AAC431_05550</name>
    <name evidence="6" type="ORF">F6H94_07230</name>
</gene>
<accession>A0A5N1I6R1</accession>
<feature type="transmembrane region" description="Helical" evidence="5">
    <location>
        <begin position="27"/>
        <end position="47"/>
    </location>
</feature>
<evidence type="ECO:0000256" key="4">
    <source>
        <dbReference type="ARBA" id="ARBA00023136"/>
    </source>
</evidence>
<dbReference type="GO" id="GO:0016020">
    <property type="term" value="C:membrane"/>
    <property type="evidence" value="ECO:0007669"/>
    <property type="project" value="UniProtKB-SubCell"/>
</dbReference>
<dbReference type="Proteomes" id="UP000327236">
    <property type="component" value="Unassembled WGS sequence"/>
</dbReference>
<name>A0A5N1I6R1_LACJE</name>
<dbReference type="GeneID" id="31743617"/>
<keyword evidence="9" id="KW-1185">Reference proteome</keyword>
<dbReference type="EMBL" id="JBBVUL010000009">
    <property type="protein sequence ID" value="MEL0565389.1"/>
    <property type="molecule type" value="Genomic_DNA"/>
</dbReference>
<sequence>MIVTILVLLYLGWQTYKGFQIGFTRKIVNLILSAVFFSLAIILQNPLGNFLYSQYSGQSTTTASNQMELMAARFIAFFIIFYASKHIKKMFSKWLPTKKNEKNFSSLLDGTLGALASLIAAYLFVYVILSMCNALQNQWFIQQTVDSPFLHFIIYQTPGLSNGVFNNLFSIGKTAG</sequence>
<evidence type="ECO:0000313" key="9">
    <source>
        <dbReference type="Proteomes" id="UP001385848"/>
    </source>
</evidence>
<evidence type="ECO:0000256" key="1">
    <source>
        <dbReference type="ARBA" id="ARBA00004141"/>
    </source>
</evidence>
<evidence type="ECO:0000256" key="5">
    <source>
        <dbReference type="SAM" id="Phobius"/>
    </source>
</evidence>
<evidence type="ECO:0000313" key="6">
    <source>
        <dbReference type="EMBL" id="KAA9320938.1"/>
    </source>
</evidence>
<keyword evidence="2 5" id="KW-0812">Transmembrane</keyword>
<dbReference type="AlphaFoldDB" id="A0A5N1I6R1"/>
<comment type="subcellular location">
    <subcellularLocation>
        <location evidence="1">Membrane</location>
        <topology evidence="1">Multi-pass membrane protein</topology>
    </subcellularLocation>
</comment>
<evidence type="ECO:0000313" key="7">
    <source>
        <dbReference type="EMBL" id="MEL0565389.1"/>
    </source>
</evidence>
<evidence type="ECO:0000313" key="8">
    <source>
        <dbReference type="Proteomes" id="UP000327236"/>
    </source>
</evidence>
<reference evidence="7 9" key="2">
    <citation type="submission" date="2024-04" db="EMBL/GenBank/DDBJ databases">
        <title>Three lactobacilli isolated from voided urine samples from females with type 2 diabetes.</title>
        <authorList>
            <person name="Kula A."/>
            <person name="Stegman N."/>
            <person name="Putonti C."/>
        </authorList>
    </citation>
    <scope>NUCLEOTIDE SEQUENCE [LARGE SCALE GENOMIC DNA]</scope>
    <source>
        <strain evidence="7 9">1855</strain>
    </source>
</reference>
<feature type="transmembrane region" description="Helical" evidence="5">
    <location>
        <begin position="67"/>
        <end position="83"/>
    </location>
</feature>
<dbReference type="PANTHER" id="PTHR37306">
    <property type="entry name" value="COLICIN V PRODUCTION PROTEIN"/>
    <property type="match status" value="1"/>
</dbReference>
<proteinExistence type="predicted"/>
<feature type="transmembrane region" description="Helical" evidence="5">
    <location>
        <begin position="104"/>
        <end position="129"/>
    </location>
</feature>